<sequence>MTAPHPLIEQLTARQTELDVTTTALFRRTGIACATVYNWRAGRRTPRLQELISAGEALGLRLTWERVEVPVDGWEVEPDEQLPYGELVLDENEKFCSGCGQVRSRRDDFHQDRSKRDGLKSACKYCHKDRREQRARQAGEAAA</sequence>
<dbReference type="CDD" id="cd00093">
    <property type="entry name" value="HTH_XRE"/>
    <property type="match status" value="1"/>
</dbReference>
<comment type="caution">
    <text evidence="1">The sequence shown here is derived from an EMBL/GenBank/DDBJ whole genome shotgun (WGS) entry which is preliminary data.</text>
</comment>
<reference evidence="1 2" key="1">
    <citation type="submission" date="2018-08" db="EMBL/GenBank/DDBJ databases">
        <title>Sequencing the genomes of 1000 actinobacteria strains.</title>
        <authorList>
            <person name="Klenk H.-P."/>
        </authorList>
    </citation>
    <scope>NUCLEOTIDE SEQUENCE [LARGE SCALE GENOMIC DNA]</scope>
    <source>
        <strain evidence="1 2">DSM 43927</strain>
    </source>
</reference>
<keyword evidence="2" id="KW-1185">Reference proteome</keyword>
<protein>
    <recommendedName>
        <fullName evidence="3">Helix-turn-helix protein</fullName>
    </recommendedName>
</protein>
<evidence type="ECO:0000313" key="1">
    <source>
        <dbReference type="EMBL" id="REF00266.1"/>
    </source>
</evidence>
<dbReference type="InterPro" id="IPR010982">
    <property type="entry name" value="Lambda_DNA-bd_dom_sf"/>
</dbReference>
<dbReference type="RefSeq" id="WP_116025437.1">
    <property type="nucleotide sequence ID" value="NZ_QTTT01000001.1"/>
</dbReference>
<evidence type="ECO:0000313" key="2">
    <source>
        <dbReference type="Proteomes" id="UP000256661"/>
    </source>
</evidence>
<dbReference type="Proteomes" id="UP000256661">
    <property type="component" value="Unassembled WGS sequence"/>
</dbReference>
<organism evidence="1 2">
    <name type="scientific">Thermomonospora umbrina</name>
    <dbReference type="NCBI Taxonomy" id="111806"/>
    <lineage>
        <taxon>Bacteria</taxon>
        <taxon>Bacillati</taxon>
        <taxon>Actinomycetota</taxon>
        <taxon>Actinomycetes</taxon>
        <taxon>Streptosporangiales</taxon>
        <taxon>Thermomonosporaceae</taxon>
        <taxon>Thermomonospora</taxon>
    </lineage>
</organism>
<evidence type="ECO:0008006" key="3">
    <source>
        <dbReference type="Google" id="ProtNLM"/>
    </source>
</evidence>
<dbReference type="EMBL" id="QTTT01000001">
    <property type="protein sequence ID" value="REF00266.1"/>
    <property type="molecule type" value="Genomic_DNA"/>
</dbReference>
<dbReference type="AlphaFoldDB" id="A0A3D9T4U2"/>
<name>A0A3D9T4U2_9ACTN</name>
<dbReference type="GO" id="GO:0003677">
    <property type="term" value="F:DNA binding"/>
    <property type="evidence" value="ECO:0007669"/>
    <property type="project" value="InterPro"/>
</dbReference>
<dbReference type="Gene3D" id="1.10.260.40">
    <property type="entry name" value="lambda repressor-like DNA-binding domains"/>
    <property type="match status" value="1"/>
</dbReference>
<dbReference type="OrthoDB" id="3454723at2"/>
<proteinExistence type="predicted"/>
<dbReference type="InterPro" id="IPR001387">
    <property type="entry name" value="Cro/C1-type_HTH"/>
</dbReference>
<accession>A0A3D9T4U2</accession>
<gene>
    <name evidence="1" type="ORF">DFJ69_5795</name>
</gene>
<dbReference type="SUPFAM" id="SSF47413">
    <property type="entry name" value="lambda repressor-like DNA-binding domains"/>
    <property type="match status" value="1"/>
</dbReference>